<dbReference type="AlphaFoldDB" id="A0A4R1Y1K8"/>
<name>A0A4R1Y1K8_ACICA</name>
<keyword evidence="1" id="KW-0812">Transmembrane</keyword>
<evidence type="ECO:0000313" key="2">
    <source>
        <dbReference type="EMBL" id="TCM70984.1"/>
    </source>
</evidence>
<gene>
    <name evidence="2" type="ORF">EC844_101260</name>
</gene>
<keyword evidence="3" id="KW-1185">Reference proteome</keyword>
<evidence type="ECO:0000313" key="3">
    <source>
        <dbReference type="Proteomes" id="UP000294963"/>
    </source>
</evidence>
<feature type="transmembrane region" description="Helical" evidence="1">
    <location>
        <begin position="25"/>
        <end position="51"/>
    </location>
</feature>
<comment type="caution">
    <text evidence="2">The sequence shown here is derived from an EMBL/GenBank/DDBJ whole genome shotgun (WGS) entry which is preliminary data.</text>
</comment>
<dbReference type="EMBL" id="SLVJ01000001">
    <property type="protein sequence ID" value="TCM70984.1"/>
    <property type="molecule type" value="Genomic_DNA"/>
</dbReference>
<dbReference type="Proteomes" id="UP000294963">
    <property type="component" value="Unassembled WGS sequence"/>
</dbReference>
<dbReference type="OrthoDB" id="5405464at2"/>
<keyword evidence="1" id="KW-0472">Membrane</keyword>
<organism evidence="2 3">
    <name type="scientific">Acinetobacter calcoaceticus</name>
    <dbReference type="NCBI Taxonomy" id="471"/>
    <lineage>
        <taxon>Bacteria</taxon>
        <taxon>Pseudomonadati</taxon>
        <taxon>Pseudomonadota</taxon>
        <taxon>Gammaproteobacteria</taxon>
        <taxon>Moraxellales</taxon>
        <taxon>Moraxellaceae</taxon>
        <taxon>Acinetobacter</taxon>
        <taxon>Acinetobacter calcoaceticus/baumannii complex</taxon>
    </lineage>
</organism>
<reference evidence="2 3" key="1">
    <citation type="submission" date="2019-03" db="EMBL/GenBank/DDBJ databases">
        <title>Genomic analyses of the natural microbiome of Caenorhabditis elegans.</title>
        <authorList>
            <person name="Samuel B."/>
        </authorList>
    </citation>
    <scope>NUCLEOTIDE SEQUENCE [LARGE SCALE GENOMIC DNA]</scope>
    <source>
        <strain evidence="2 3">JUb89</strain>
    </source>
</reference>
<protein>
    <submittedName>
        <fullName evidence="2">Putative membrane protein</fullName>
    </submittedName>
</protein>
<accession>A0A4R1Y1K8</accession>
<evidence type="ECO:0000256" key="1">
    <source>
        <dbReference type="SAM" id="Phobius"/>
    </source>
</evidence>
<keyword evidence="1" id="KW-1133">Transmembrane helix</keyword>
<sequence length="142" mass="16469">MNQPRDPYSFQVPDQPQDQFKSLTLILYVLYIVAIFSAGILAVIALIINYVKLDAVQGSLYASHFKWQIRTFWWYLIWNVIAWIPFIFLFFTTDHPSAFVGVALGGMVFCIGLMTVSWIWIVYRAIRGMLALSENKPMYSMQ</sequence>
<feature type="transmembrane region" description="Helical" evidence="1">
    <location>
        <begin position="98"/>
        <end position="123"/>
    </location>
</feature>
<proteinExistence type="predicted"/>
<feature type="transmembrane region" description="Helical" evidence="1">
    <location>
        <begin position="72"/>
        <end position="92"/>
    </location>
</feature>